<protein>
    <submittedName>
        <fullName evidence="1">Uncharacterized protein</fullName>
    </submittedName>
</protein>
<organism evidence="1 2">
    <name type="scientific">Glossina austeni</name>
    <name type="common">Savannah tsetse fly</name>
    <dbReference type="NCBI Taxonomy" id="7395"/>
    <lineage>
        <taxon>Eukaryota</taxon>
        <taxon>Metazoa</taxon>
        <taxon>Ecdysozoa</taxon>
        <taxon>Arthropoda</taxon>
        <taxon>Hexapoda</taxon>
        <taxon>Insecta</taxon>
        <taxon>Pterygota</taxon>
        <taxon>Neoptera</taxon>
        <taxon>Endopterygota</taxon>
        <taxon>Diptera</taxon>
        <taxon>Brachycera</taxon>
        <taxon>Muscomorpha</taxon>
        <taxon>Hippoboscoidea</taxon>
        <taxon>Glossinidae</taxon>
        <taxon>Glossina</taxon>
    </lineage>
</organism>
<dbReference type="VEuPathDB" id="VectorBase:GAUT008558"/>
<keyword evidence="2" id="KW-1185">Reference proteome</keyword>
<evidence type="ECO:0000313" key="2">
    <source>
        <dbReference type="Proteomes" id="UP000078200"/>
    </source>
</evidence>
<dbReference type="AlphaFoldDB" id="A0A1A9ULR3"/>
<dbReference type="Proteomes" id="UP000078200">
    <property type="component" value="Unassembled WGS sequence"/>
</dbReference>
<sequence length="125" mass="14220">MTEETPTLCNAFIYSIMVNKLLCGVKIISPFSNEVVCTPCRLNRYSANACNQRKQCRTDCSDCCTYIPRVVSVNRWSFQNGERDDKVKVSNERKSQPFLSLRCTSTVSTVFMLKITEEDENVASL</sequence>
<evidence type="ECO:0000313" key="1">
    <source>
        <dbReference type="EnsemblMetazoa" id="GAUT008558-PA"/>
    </source>
</evidence>
<proteinExistence type="predicted"/>
<dbReference type="EnsemblMetazoa" id="GAUT008558-RA">
    <property type="protein sequence ID" value="GAUT008558-PA"/>
    <property type="gene ID" value="GAUT008558"/>
</dbReference>
<accession>A0A1A9ULR3</accession>
<name>A0A1A9ULR3_GLOAU</name>
<reference evidence="1" key="1">
    <citation type="submission" date="2020-05" db="UniProtKB">
        <authorList>
            <consortium name="EnsemblMetazoa"/>
        </authorList>
    </citation>
    <scope>IDENTIFICATION</scope>
    <source>
        <strain evidence="1">TTRI</strain>
    </source>
</reference>